<evidence type="ECO:0000313" key="9">
    <source>
        <dbReference type="Proteomes" id="UP000301870"/>
    </source>
</evidence>
<dbReference type="NCBIfam" id="TIGR01489">
    <property type="entry name" value="DKMTPPase-SF"/>
    <property type="match status" value="1"/>
</dbReference>
<name>A0A9J7ETM6_SPOLT</name>
<evidence type="ECO:0000256" key="5">
    <source>
        <dbReference type="ARBA" id="ARBA00022842"/>
    </source>
</evidence>
<dbReference type="InterPro" id="IPR016965">
    <property type="entry name" value="Pase_PHOSPHO-typ"/>
</dbReference>
<dbReference type="NCBIfam" id="TIGR01488">
    <property type="entry name" value="HAD-SF-IB"/>
    <property type="match status" value="1"/>
</dbReference>
<keyword evidence="4" id="KW-0378">Hydrolase</keyword>
<evidence type="ECO:0000256" key="1">
    <source>
        <dbReference type="ARBA" id="ARBA00001946"/>
    </source>
</evidence>
<feature type="active site" description="Nucleophile" evidence="6">
    <location>
        <position position="8"/>
    </location>
</feature>
<dbReference type="InterPro" id="IPR036412">
    <property type="entry name" value="HAD-like_sf"/>
</dbReference>
<proteinExistence type="inferred from homology"/>
<dbReference type="AlphaFoldDB" id="A0A9J7ETM6"/>
<keyword evidence="3 8" id="KW-0479">Metal-binding</keyword>
<evidence type="ECO:0000256" key="2">
    <source>
        <dbReference type="ARBA" id="ARBA00008541"/>
    </source>
</evidence>
<dbReference type="Pfam" id="PF06888">
    <property type="entry name" value="Put_Phosphatase"/>
    <property type="match status" value="1"/>
</dbReference>
<dbReference type="Proteomes" id="UP000301870">
    <property type="component" value="Unplaced"/>
</dbReference>
<feature type="binding site" evidence="8">
    <location>
        <position position="8"/>
    </location>
    <ligand>
        <name>Mg(2+)</name>
        <dbReference type="ChEBI" id="CHEBI:18420"/>
    </ligand>
</feature>
<dbReference type="Gene3D" id="3.40.50.1000">
    <property type="entry name" value="HAD superfamily/HAD-like"/>
    <property type="match status" value="1"/>
</dbReference>
<organism evidence="9 10">
    <name type="scientific">Spodoptera litura</name>
    <name type="common">Asian cotton leafworm</name>
    <dbReference type="NCBI Taxonomy" id="69820"/>
    <lineage>
        <taxon>Eukaryota</taxon>
        <taxon>Metazoa</taxon>
        <taxon>Ecdysozoa</taxon>
        <taxon>Arthropoda</taxon>
        <taxon>Hexapoda</taxon>
        <taxon>Insecta</taxon>
        <taxon>Pterygota</taxon>
        <taxon>Neoptera</taxon>
        <taxon>Endopterygota</taxon>
        <taxon>Lepidoptera</taxon>
        <taxon>Glossata</taxon>
        <taxon>Ditrysia</taxon>
        <taxon>Noctuoidea</taxon>
        <taxon>Noctuidae</taxon>
        <taxon>Amphipyrinae</taxon>
        <taxon>Spodoptera</taxon>
    </lineage>
</organism>
<evidence type="ECO:0000256" key="4">
    <source>
        <dbReference type="ARBA" id="ARBA00022801"/>
    </source>
</evidence>
<evidence type="ECO:0000313" key="10">
    <source>
        <dbReference type="RefSeq" id="XP_022835031.1"/>
    </source>
</evidence>
<evidence type="ECO:0000256" key="8">
    <source>
        <dbReference type="PIRSR" id="PIRSR031051-3"/>
    </source>
</evidence>
<feature type="active site" description="Proton donor" evidence="6">
    <location>
        <position position="10"/>
    </location>
</feature>
<feature type="binding site" evidence="7">
    <location>
        <position position="95"/>
    </location>
    <ligand>
        <name>substrate</name>
    </ligand>
</feature>
<dbReference type="InterPro" id="IPR006384">
    <property type="entry name" value="HAD_hydro_PyrdxlP_Pase-like"/>
</dbReference>
<dbReference type="OrthoDB" id="10267182at2759"/>
<keyword evidence="5 8" id="KW-0460">Magnesium</keyword>
<dbReference type="PANTHER" id="PTHR20889">
    <property type="entry name" value="PHOSPHATASE, ORPHAN 1, 2"/>
    <property type="match status" value="1"/>
</dbReference>
<comment type="similarity">
    <text evidence="2">Belongs to the HAD-like hydrolase superfamily. PHOSPHO family.</text>
</comment>
<sequence>MANLAVFDFDRTIVDDDSDATIINRLREKKPPPEWEAGNHDWTPYMSDVFEHAYSAGLSQEDILDSIASMRPTPGVEKLITSLAAEGWDIVLITDANTVFVQHWLKVHGLLSKITKIITNRAFWQGDRLFIEPCMRQSSCPRCPSNLCKSRALVEWCASHSYARMVYCGDGRNDFCPATFLPANAIVFPRRGYPLDDLIKKTMATQTPQVKARIVPWSDCYSILQTIFPGKFVEANTPTTQQM</sequence>
<reference evidence="10" key="1">
    <citation type="submission" date="2025-08" db="UniProtKB">
        <authorList>
            <consortium name="RefSeq"/>
        </authorList>
    </citation>
    <scope>IDENTIFICATION</scope>
    <source>
        <strain evidence="10">Ishihara</strain>
        <tissue evidence="10">Whole body</tissue>
    </source>
</reference>
<protein>
    <submittedName>
        <fullName evidence="10">Pyridoxal phosphate phosphatase PHOSPHO2-like</fullName>
    </submittedName>
</protein>
<evidence type="ECO:0000256" key="3">
    <source>
        <dbReference type="ARBA" id="ARBA00022723"/>
    </source>
</evidence>
<dbReference type="InterPro" id="IPR023214">
    <property type="entry name" value="HAD_sf"/>
</dbReference>
<keyword evidence="9" id="KW-1185">Reference proteome</keyword>
<dbReference type="GO" id="GO:0016791">
    <property type="term" value="F:phosphatase activity"/>
    <property type="evidence" value="ECO:0007669"/>
    <property type="project" value="InterPro"/>
</dbReference>
<accession>A0A9J7ETM6</accession>
<feature type="binding site" evidence="7">
    <location>
        <position position="19"/>
    </location>
    <ligand>
        <name>substrate</name>
    </ligand>
</feature>
<dbReference type="SUPFAM" id="SSF56784">
    <property type="entry name" value="HAD-like"/>
    <property type="match status" value="1"/>
</dbReference>
<dbReference type="PIRSF" id="PIRSF031051">
    <property type="entry name" value="PyrdxlP_Pase_PHOSPHO2"/>
    <property type="match status" value="1"/>
</dbReference>
<evidence type="ECO:0000256" key="6">
    <source>
        <dbReference type="PIRSR" id="PIRSR031051-1"/>
    </source>
</evidence>
<comment type="cofactor">
    <cofactor evidence="1 8">
        <name>Mg(2+)</name>
        <dbReference type="ChEBI" id="CHEBI:18420"/>
    </cofactor>
</comment>
<gene>
    <name evidence="10" type="primary">LOC111362570</name>
</gene>
<dbReference type="GO" id="GO:0046872">
    <property type="term" value="F:metal ion binding"/>
    <property type="evidence" value="ECO:0007669"/>
    <property type="project" value="UniProtKB-KW"/>
</dbReference>
<feature type="binding site" evidence="8">
    <location>
        <position position="10"/>
    </location>
    <ligand>
        <name>Mg(2+)</name>
        <dbReference type="ChEBI" id="CHEBI:18420"/>
    </ligand>
</feature>
<dbReference type="PANTHER" id="PTHR20889:SF12">
    <property type="entry name" value="LP01149P"/>
    <property type="match status" value="1"/>
</dbReference>
<dbReference type="KEGG" id="sliu:111362570"/>
<evidence type="ECO:0000256" key="7">
    <source>
        <dbReference type="PIRSR" id="PIRSR031051-2"/>
    </source>
</evidence>
<feature type="binding site" evidence="8">
    <location>
        <position position="170"/>
    </location>
    <ligand>
        <name>Mg(2+)</name>
        <dbReference type="ChEBI" id="CHEBI:18420"/>
    </ligand>
</feature>
<dbReference type="GeneID" id="111362570"/>
<dbReference type="RefSeq" id="XP_022835031.1">
    <property type="nucleotide sequence ID" value="XM_022979263.1"/>
</dbReference>